<dbReference type="AlphaFoldDB" id="A0A8X6X7J5"/>
<sequence length="93" mass="10148">MVRLLVVIQPSAVSCTLSSAFSTFCPSIVQESSDLGLLASVSQLRVTVPPRGASDGPRIHNLFDRSMDGKQELSKITKLSLWHLFRTSCIDIS</sequence>
<reference evidence="1" key="1">
    <citation type="submission" date="2020-08" db="EMBL/GenBank/DDBJ databases">
        <title>Multicomponent nature underlies the extraordinary mechanical properties of spider dragline silk.</title>
        <authorList>
            <person name="Kono N."/>
            <person name="Nakamura H."/>
            <person name="Mori M."/>
            <person name="Yoshida Y."/>
            <person name="Ohtoshi R."/>
            <person name="Malay A.D."/>
            <person name="Moran D.A.P."/>
            <person name="Tomita M."/>
            <person name="Numata K."/>
            <person name="Arakawa K."/>
        </authorList>
    </citation>
    <scope>NUCLEOTIDE SEQUENCE</scope>
</reference>
<name>A0A8X6X7J5_9ARAC</name>
<evidence type="ECO:0000313" key="2">
    <source>
        <dbReference type="Proteomes" id="UP000886998"/>
    </source>
</evidence>
<evidence type="ECO:0000313" key="1">
    <source>
        <dbReference type="EMBL" id="GFY47459.1"/>
    </source>
</evidence>
<dbReference type="OrthoDB" id="10307624at2759"/>
<proteinExistence type="predicted"/>
<dbReference type="PROSITE" id="PS51257">
    <property type="entry name" value="PROKAR_LIPOPROTEIN"/>
    <property type="match status" value="1"/>
</dbReference>
<organism evidence="1 2">
    <name type="scientific">Trichonephila inaurata madagascariensis</name>
    <dbReference type="NCBI Taxonomy" id="2747483"/>
    <lineage>
        <taxon>Eukaryota</taxon>
        <taxon>Metazoa</taxon>
        <taxon>Ecdysozoa</taxon>
        <taxon>Arthropoda</taxon>
        <taxon>Chelicerata</taxon>
        <taxon>Arachnida</taxon>
        <taxon>Araneae</taxon>
        <taxon>Araneomorphae</taxon>
        <taxon>Entelegynae</taxon>
        <taxon>Araneoidea</taxon>
        <taxon>Nephilidae</taxon>
        <taxon>Trichonephila</taxon>
        <taxon>Trichonephila inaurata</taxon>
    </lineage>
</organism>
<gene>
    <name evidence="1" type="ORF">TNIN_282761</name>
</gene>
<dbReference type="Proteomes" id="UP000886998">
    <property type="component" value="Unassembled WGS sequence"/>
</dbReference>
<keyword evidence="2" id="KW-1185">Reference proteome</keyword>
<accession>A0A8X6X7J5</accession>
<protein>
    <submittedName>
        <fullName evidence="1">Uncharacterized protein</fullName>
    </submittedName>
</protein>
<comment type="caution">
    <text evidence="1">The sequence shown here is derived from an EMBL/GenBank/DDBJ whole genome shotgun (WGS) entry which is preliminary data.</text>
</comment>
<dbReference type="EMBL" id="BMAV01005959">
    <property type="protein sequence ID" value="GFY47459.1"/>
    <property type="molecule type" value="Genomic_DNA"/>
</dbReference>